<reference evidence="2" key="1">
    <citation type="submission" date="2017-02" db="EMBL/GenBank/DDBJ databases">
        <authorList>
            <person name="Varghese N."/>
            <person name="Submissions S."/>
        </authorList>
    </citation>
    <scope>NUCLEOTIDE SEQUENCE [LARGE SCALE GENOMIC DNA]</scope>
    <source>
        <strain evidence="2">DSM 22720</strain>
    </source>
</reference>
<dbReference type="AlphaFoldDB" id="A0A1T4W0J0"/>
<accession>A0A1T4W0J0</accession>
<evidence type="ECO:0000313" key="2">
    <source>
        <dbReference type="Proteomes" id="UP000190162"/>
    </source>
</evidence>
<proteinExistence type="predicted"/>
<dbReference type="RefSeq" id="WP_078754582.1">
    <property type="nucleotide sequence ID" value="NZ_FUXU01000126.1"/>
</dbReference>
<dbReference type="Proteomes" id="UP000190162">
    <property type="component" value="Unassembled WGS sequence"/>
</dbReference>
<evidence type="ECO:0000313" key="1">
    <source>
        <dbReference type="EMBL" id="SKA70241.1"/>
    </source>
</evidence>
<dbReference type="OrthoDB" id="5919051at2"/>
<keyword evidence="2" id="KW-1185">Reference proteome</keyword>
<name>A0A1T4W0J0_9GAMM</name>
<sequence>MSRKQKQPDSVQAQPEQVTIVIQPDMLPITLEEYARRTNQTYQAVKAQSHEKKIPTIQAGKGCTVYVNQAQLILSSLEAAGWNVQVPKGIYETVKREAKRYAA</sequence>
<gene>
    <name evidence="1" type="ORF">SAMN02745132_04558</name>
</gene>
<organism evidence="1 2">
    <name type="scientific">Enterovibrio nigricans DSM 22720</name>
    <dbReference type="NCBI Taxonomy" id="1121868"/>
    <lineage>
        <taxon>Bacteria</taxon>
        <taxon>Pseudomonadati</taxon>
        <taxon>Pseudomonadota</taxon>
        <taxon>Gammaproteobacteria</taxon>
        <taxon>Vibrionales</taxon>
        <taxon>Vibrionaceae</taxon>
        <taxon>Enterovibrio</taxon>
    </lineage>
</organism>
<protein>
    <submittedName>
        <fullName evidence="1">Uncharacterized protein</fullName>
    </submittedName>
</protein>
<dbReference type="EMBL" id="FUXU01000126">
    <property type="protein sequence ID" value="SKA70241.1"/>
    <property type="molecule type" value="Genomic_DNA"/>
</dbReference>